<evidence type="ECO:0000313" key="3">
    <source>
        <dbReference type="EMBL" id="KAG0256437.1"/>
    </source>
</evidence>
<proteinExistence type="predicted"/>
<dbReference type="AlphaFoldDB" id="A0A9P6PZV9"/>
<dbReference type="Gene3D" id="3.30.710.10">
    <property type="entry name" value="Potassium Channel Kv1.1, Chain A"/>
    <property type="match status" value="1"/>
</dbReference>
<accession>A0A9P6PZV9</accession>
<gene>
    <name evidence="3" type="ORF">DFQ27_005738</name>
</gene>
<dbReference type="Proteomes" id="UP000807716">
    <property type="component" value="Unassembled WGS sequence"/>
</dbReference>
<dbReference type="SUPFAM" id="SSF54695">
    <property type="entry name" value="POZ domain"/>
    <property type="match status" value="1"/>
</dbReference>
<dbReference type="OrthoDB" id="2367834at2759"/>
<feature type="non-terminal residue" evidence="3">
    <location>
        <position position="1"/>
    </location>
</feature>
<feature type="region of interest" description="Disordered" evidence="1">
    <location>
        <begin position="175"/>
        <end position="211"/>
    </location>
</feature>
<dbReference type="InterPro" id="IPR011705">
    <property type="entry name" value="BACK"/>
</dbReference>
<sequence length="464" mass="52870">LKQSWKEAAERTFRKPNIEPPVFDLLAQYMYTGKIEMTMDILAPVVDAAMELQLTQLVSACENYSCQEVGMKSVFEMLALADRHGLKKLWTAATSFFCIYAEKLLDTDDWQGLDRDVLTKVLSLDSIIAKELSVWSTVVRYAHHQNGYDHIDCPLLRFPKWPGRLLVKVDLDETDRGDASSTSDDNNDSHDDRSDHEDENGHRKTNDTADPKDMIVSLSRKQFLDLQDVIEHMLPAVRFTSLPIVDFVRCIDGTGLVPASLSRQVYWRNLLPPDSRSDLAPPRFHYSSILPCCQWPQVQVWLMNALSLKPSFSNSNSRIELQRIYLASKDGFSTEHFHKHCDNQGPTLTVARTSTGYFFGGYNEASWFSDGQYHSGDTNFLFQYNPQTHLLLQATLRWHKQYASGSMLVTGPTFGVYDLRISGDGRDSVMSKSDNVPAYDINQFGPPMKFTVTDYEVFKIWLCP</sequence>
<dbReference type="PANTHER" id="PTHR24410">
    <property type="entry name" value="HL07962P-RELATED"/>
    <property type="match status" value="1"/>
</dbReference>
<evidence type="ECO:0000256" key="1">
    <source>
        <dbReference type="SAM" id="MobiDB-lite"/>
    </source>
</evidence>
<reference evidence="3" key="1">
    <citation type="journal article" date="2020" name="Fungal Divers.">
        <title>Resolving the Mortierellaceae phylogeny through synthesis of multi-gene phylogenetics and phylogenomics.</title>
        <authorList>
            <person name="Vandepol N."/>
            <person name="Liber J."/>
            <person name="Desiro A."/>
            <person name="Na H."/>
            <person name="Kennedy M."/>
            <person name="Barry K."/>
            <person name="Grigoriev I.V."/>
            <person name="Miller A.N."/>
            <person name="O'Donnell K."/>
            <person name="Stajich J.E."/>
            <person name="Bonito G."/>
        </authorList>
    </citation>
    <scope>NUCLEOTIDE SEQUENCE</scope>
    <source>
        <strain evidence="3">BC1065</strain>
    </source>
</reference>
<organism evidence="3 4">
    <name type="scientific">Actinomortierella ambigua</name>
    <dbReference type="NCBI Taxonomy" id="1343610"/>
    <lineage>
        <taxon>Eukaryota</taxon>
        <taxon>Fungi</taxon>
        <taxon>Fungi incertae sedis</taxon>
        <taxon>Mucoromycota</taxon>
        <taxon>Mortierellomycotina</taxon>
        <taxon>Mortierellomycetes</taxon>
        <taxon>Mortierellales</taxon>
        <taxon>Mortierellaceae</taxon>
        <taxon>Actinomortierella</taxon>
    </lineage>
</organism>
<dbReference type="Gene3D" id="1.25.40.420">
    <property type="match status" value="1"/>
</dbReference>
<keyword evidence="4" id="KW-1185">Reference proteome</keyword>
<dbReference type="InterPro" id="IPR000210">
    <property type="entry name" value="BTB/POZ_dom"/>
</dbReference>
<dbReference type="SMART" id="SM00584">
    <property type="entry name" value="TLDc"/>
    <property type="match status" value="1"/>
</dbReference>
<feature type="domain" description="TLDc" evidence="2">
    <location>
        <begin position="288"/>
        <end position="461"/>
    </location>
</feature>
<dbReference type="PANTHER" id="PTHR24410:SF23">
    <property type="entry name" value="BTB DOMAIN-CONTAINING PROTEIN-RELATED"/>
    <property type="match status" value="1"/>
</dbReference>
<protein>
    <recommendedName>
        <fullName evidence="2">TLDc domain-containing protein</fullName>
    </recommendedName>
</protein>
<dbReference type="PROSITE" id="PS51886">
    <property type="entry name" value="TLDC"/>
    <property type="match status" value="1"/>
</dbReference>
<dbReference type="InterPro" id="IPR051481">
    <property type="entry name" value="BTB-POZ/Galectin-3-binding"/>
</dbReference>
<evidence type="ECO:0000259" key="2">
    <source>
        <dbReference type="PROSITE" id="PS51886"/>
    </source>
</evidence>
<dbReference type="InterPro" id="IPR006571">
    <property type="entry name" value="TLDc_dom"/>
</dbReference>
<dbReference type="Pfam" id="PF07534">
    <property type="entry name" value="TLD"/>
    <property type="match status" value="1"/>
</dbReference>
<evidence type="ECO:0000313" key="4">
    <source>
        <dbReference type="Proteomes" id="UP000807716"/>
    </source>
</evidence>
<dbReference type="Pfam" id="PF00651">
    <property type="entry name" value="BTB"/>
    <property type="match status" value="1"/>
</dbReference>
<comment type="caution">
    <text evidence="3">The sequence shown here is derived from an EMBL/GenBank/DDBJ whole genome shotgun (WGS) entry which is preliminary data.</text>
</comment>
<name>A0A9P6PZV9_9FUNG</name>
<feature type="compositionally biased region" description="Basic and acidic residues" evidence="1">
    <location>
        <begin position="187"/>
        <end position="211"/>
    </location>
</feature>
<dbReference type="CDD" id="cd14733">
    <property type="entry name" value="BACK"/>
    <property type="match status" value="1"/>
</dbReference>
<dbReference type="InterPro" id="IPR011333">
    <property type="entry name" value="SKP1/BTB/POZ_sf"/>
</dbReference>
<dbReference type="SMART" id="SM00875">
    <property type="entry name" value="BACK"/>
    <property type="match status" value="1"/>
</dbReference>
<dbReference type="EMBL" id="JAAAJB010000410">
    <property type="protein sequence ID" value="KAG0256437.1"/>
    <property type="molecule type" value="Genomic_DNA"/>
</dbReference>
<dbReference type="Pfam" id="PF07707">
    <property type="entry name" value="BACK"/>
    <property type="match status" value="1"/>
</dbReference>